<sequence length="320" mass="35315">MPLKIPNLSTTDAGLALTQLENSLQQIEATGEAWQYKQRELSQIIDNFEQLLAEKVPLYEKLSERPIRVALDGKMREQARLFYRDVTALRCRIEMHSSDALSLQTSGTDEFSYFNTGAEVSVSPFKKVQWMKSGVLKKKIEQLQLESKQIIPRMRAYLASLSVNLNASDSETPASLPTAVAPEFLLPPTNDRNRQANGEEQFYVTNFSDADILDMSPRNSSLSASPPPYSLFDPSEQACIAALTSEHWAQGLHNATAGNHSPPSSQLRVVIDGLDACHAHNDDPDPRLSMMSTATYVTAASTLPPSSIGNLSTIPSLEYL</sequence>
<dbReference type="EMBL" id="JACAZF010000006">
    <property type="protein sequence ID" value="KAF7302217.1"/>
    <property type="molecule type" value="Genomic_DNA"/>
</dbReference>
<dbReference type="Proteomes" id="UP000636479">
    <property type="component" value="Unassembled WGS sequence"/>
</dbReference>
<dbReference type="AlphaFoldDB" id="A0A8H6SPX4"/>
<organism evidence="1 2">
    <name type="scientific">Mycena indigotica</name>
    <dbReference type="NCBI Taxonomy" id="2126181"/>
    <lineage>
        <taxon>Eukaryota</taxon>
        <taxon>Fungi</taxon>
        <taxon>Dikarya</taxon>
        <taxon>Basidiomycota</taxon>
        <taxon>Agaricomycotina</taxon>
        <taxon>Agaricomycetes</taxon>
        <taxon>Agaricomycetidae</taxon>
        <taxon>Agaricales</taxon>
        <taxon>Marasmiineae</taxon>
        <taxon>Mycenaceae</taxon>
        <taxon>Mycena</taxon>
    </lineage>
</organism>
<dbReference type="RefSeq" id="XP_037220217.1">
    <property type="nucleotide sequence ID" value="XM_037364573.1"/>
</dbReference>
<reference evidence="1" key="1">
    <citation type="submission" date="2020-05" db="EMBL/GenBank/DDBJ databases">
        <title>Mycena genomes resolve the evolution of fungal bioluminescence.</title>
        <authorList>
            <person name="Tsai I.J."/>
        </authorList>
    </citation>
    <scope>NUCLEOTIDE SEQUENCE</scope>
    <source>
        <strain evidence="1">171206Taipei</strain>
    </source>
</reference>
<name>A0A8H6SPX4_9AGAR</name>
<evidence type="ECO:0000313" key="1">
    <source>
        <dbReference type="EMBL" id="KAF7302217.1"/>
    </source>
</evidence>
<comment type="caution">
    <text evidence="1">The sequence shown here is derived from an EMBL/GenBank/DDBJ whole genome shotgun (WGS) entry which is preliminary data.</text>
</comment>
<dbReference type="GeneID" id="59347089"/>
<keyword evidence="2" id="KW-1185">Reference proteome</keyword>
<evidence type="ECO:0000313" key="2">
    <source>
        <dbReference type="Proteomes" id="UP000636479"/>
    </source>
</evidence>
<gene>
    <name evidence="1" type="ORF">MIND_00788700</name>
</gene>
<protein>
    <submittedName>
        <fullName evidence="1">Uncharacterized protein</fullName>
    </submittedName>
</protein>
<accession>A0A8H6SPX4</accession>
<proteinExistence type="predicted"/>